<dbReference type="GeneID" id="99801780"/>
<dbReference type="AlphaFoldDB" id="A0A6G7LW21"/>
<keyword evidence="1" id="KW-0472">Membrane</keyword>
<evidence type="ECO:0000313" key="2">
    <source>
        <dbReference type="EMBL" id="QIJ06006.1"/>
    </source>
</evidence>
<sequence length="47" mass="5041">MTELNKSEIIKVSGGFAPVVVAAMWLGRAGAVAGLAAFGYYFYNREN</sequence>
<evidence type="ECO:0000256" key="1">
    <source>
        <dbReference type="SAM" id="Phobius"/>
    </source>
</evidence>
<keyword evidence="1" id="KW-0812">Transmembrane</keyword>
<reference evidence="2 3" key="1">
    <citation type="submission" date="2019-11" db="EMBL/GenBank/DDBJ databases">
        <title>Complete Genome Sequence of Shewanella chilikensis Strain DC57, Isolated from Corroded Seal Rings at a floating production facility in Australia.</title>
        <authorList>
            <person name="Salgar-Chaparro S.J."/>
            <person name="Castillo-Villamizar G.A."/>
            <person name="Poehlein A."/>
            <person name="Daniel R."/>
            <person name="Machuca L."/>
        </authorList>
    </citation>
    <scope>NUCLEOTIDE SEQUENCE [LARGE SCALE GENOMIC DNA]</scope>
    <source>
        <strain evidence="2 3">DC57</strain>
    </source>
</reference>
<dbReference type="Proteomes" id="UP000502117">
    <property type="component" value="Chromosome"/>
</dbReference>
<organism evidence="2 3">
    <name type="scientific">Shewanella chilikensis</name>
    <dbReference type="NCBI Taxonomy" id="558541"/>
    <lineage>
        <taxon>Bacteria</taxon>
        <taxon>Pseudomonadati</taxon>
        <taxon>Pseudomonadota</taxon>
        <taxon>Gammaproteobacteria</taxon>
        <taxon>Alteromonadales</taxon>
        <taxon>Shewanellaceae</taxon>
        <taxon>Shewanella</taxon>
    </lineage>
</organism>
<keyword evidence="1" id="KW-1133">Transmembrane helix</keyword>
<name>A0A6G7LW21_9GAMM</name>
<dbReference type="InterPro" id="IPR023991">
    <property type="entry name" value="Bacteriocin_IIb_lactobn/cerein"/>
</dbReference>
<feature type="transmembrane region" description="Helical" evidence="1">
    <location>
        <begin position="20"/>
        <end position="43"/>
    </location>
</feature>
<dbReference type="NCBIfam" id="TIGR03949">
    <property type="entry name" value="bact_IIb_cerein"/>
    <property type="match status" value="1"/>
</dbReference>
<dbReference type="RefSeq" id="WP_165565681.1">
    <property type="nucleotide sequence ID" value="NZ_CP045857.1"/>
</dbReference>
<accession>A0A6G7LW21</accession>
<proteinExistence type="predicted"/>
<evidence type="ECO:0000313" key="3">
    <source>
        <dbReference type="Proteomes" id="UP000502117"/>
    </source>
</evidence>
<protein>
    <submittedName>
        <fullName evidence="2">Class IIb bacteriocin, lactobin A/cerein 7B family</fullName>
    </submittedName>
</protein>
<gene>
    <name evidence="2" type="ORF">GII14_18845</name>
</gene>
<dbReference type="EMBL" id="CP045857">
    <property type="protein sequence ID" value="QIJ06006.1"/>
    <property type="molecule type" value="Genomic_DNA"/>
</dbReference>
<dbReference type="KEGG" id="schk:GII14_18845"/>